<keyword evidence="4 8" id="KW-0067">ATP-binding</keyword>
<dbReference type="PRINTS" id="PR00986">
    <property type="entry name" value="TRNASYNTHVAL"/>
</dbReference>
<dbReference type="PANTHER" id="PTHR11946">
    <property type="entry name" value="VALYL-TRNA SYNTHETASES"/>
    <property type="match status" value="1"/>
</dbReference>
<dbReference type="Pfam" id="PF00133">
    <property type="entry name" value="tRNA-synt_1"/>
    <property type="match status" value="1"/>
</dbReference>
<dbReference type="GO" id="GO:0005829">
    <property type="term" value="C:cytosol"/>
    <property type="evidence" value="ECO:0007669"/>
    <property type="project" value="TreeGrafter"/>
</dbReference>
<feature type="domain" description="Aminoacyl-tRNA synthetase class Ia" evidence="10">
    <location>
        <begin position="36"/>
        <end position="598"/>
    </location>
</feature>
<reference evidence="13" key="1">
    <citation type="submission" date="2016-10" db="EMBL/GenBank/DDBJ databases">
        <authorList>
            <person name="Varghese N."/>
            <person name="Submissions S."/>
        </authorList>
    </citation>
    <scope>NUCLEOTIDE SEQUENCE [LARGE SCALE GENOMIC DNA]</scope>
    <source>
        <strain evidence="13">DSM 22427</strain>
    </source>
</reference>
<dbReference type="SUPFAM" id="SSF47323">
    <property type="entry name" value="Anticodon-binding domain of a subclass of class I aminoacyl-tRNA synthetases"/>
    <property type="match status" value="1"/>
</dbReference>
<evidence type="ECO:0000256" key="7">
    <source>
        <dbReference type="ARBA" id="ARBA00047552"/>
    </source>
</evidence>
<dbReference type="EC" id="6.1.1.9" evidence="8"/>
<dbReference type="HAMAP" id="MF_02005">
    <property type="entry name" value="Val_tRNA_synth_type2"/>
    <property type="match status" value="1"/>
</dbReference>
<evidence type="ECO:0000259" key="10">
    <source>
        <dbReference type="Pfam" id="PF00133"/>
    </source>
</evidence>
<keyword evidence="1 8" id="KW-0963">Cytoplasm</keyword>
<organism evidence="12 13">
    <name type="scientific">Halostagnicola kamekurae</name>
    <dbReference type="NCBI Taxonomy" id="619731"/>
    <lineage>
        <taxon>Archaea</taxon>
        <taxon>Methanobacteriati</taxon>
        <taxon>Methanobacteriota</taxon>
        <taxon>Stenosarchaea group</taxon>
        <taxon>Halobacteria</taxon>
        <taxon>Halobacteriales</taxon>
        <taxon>Natrialbaceae</taxon>
        <taxon>Halostagnicola</taxon>
    </lineage>
</organism>
<evidence type="ECO:0000256" key="9">
    <source>
        <dbReference type="SAM" id="MobiDB-lite"/>
    </source>
</evidence>
<comment type="similarity">
    <text evidence="8">Belongs to the class-I aminoacyl-tRNA synthetase family. ValS type 2 subfamily.</text>
</comment>
<feature type="region of interest" description="Disordered" evidence="9">
    <location>
        <begin position="1"/>
        <end position="34"/>
    </location>
</feature>
<dbReference type="InterPro" id="IPR022874">
    <property type="entry name" value="Valine-tRNA_ligase_type_2"/>
</dbReference>
<evidence type="ECO:0000256" key="5">
    <source>
        <dbReference type="ARBA" id="ARBA00022917"/>
    </source>
</evidence>
<keyword evidence="2 8" id="KW-0436">Ligase</keyword>
<evidence type="ECO:0000256" key="8">
    <source>
        <dbReference type="HAMAP-Rule" id="MF_02005"/>
    </source>
</evidence>
<dbReference type="NCBIfam" id="TIGR00422">
    <property type="entry name" value="valS"/>
    <property type="match status" value="1"/>
</dbReference>
<dbReference type="InterPro" id="IPR002300">
    <property type="entry name" value="aa-tRNA-synth_Ia"/>
</dbReference>
<keyword evidence="5 8" id="KW-0648">Protein biosynthesis</keyword>
<comment type="catalytic activity">
    <reaction evidence="7 8">
        <text>tRNA(Val) + L-valine + ATP = L-valyl-tRNA(Val) + AMP + diphosphate</text>
        <dbReference type="Rhea" id="RHEA:10704"/>
        <dbReference type="Rhea" id="RHEA-COMP:9672"/>
        <dbReference type="Rhea" id="RHEA-COMP:9708"/>
        <dbReference type="ChEBI" id="CHEBI:30616"/>
        <dbReference type="ChEBI" id="CHEBI:33019"/>
        <dbReference type="ChEBI" id="CHEBI:57762"/>
        <dbReference type="ChEBI" id="CHEBI:78442"/>
        <dbReference type="ChEBI" id="CHEBI:78537"/>
        <dbReference type="ChEBI" id="CHEBI:456215"/>
        <dbReference type="EC" id="6.1.1.9"/>
    </reaction>
</comment>
<dbReference type="PROSITE" id="PS00178">
    <property type="entry name" value="AA_TRNA_LIGASE_I"/>
    <property type="match status" value="1"/>
</dbReference>
<evidence type="ECO:0000313" key="13">
    <source>
        <dbReference type="Proteomes" id="UP000199199"/>
    </source>
</evidence>
<evidence type="ECO:0000256" key="6">
    <source>
        <dbReference type="ARBA" id="ARBA00023146"/>
    </source>
</evidence>
<dbReference type="InterPro" id="IPR002303">
    <property type="entry name" value="Valyl-tRNA_ligase"/>
</dbReference>
<feature type="short sequence motif" description="'KMSKS' region" evidence="8">
    <location>
        <begin position="563"/>
        <end position="567"/>
    </location>
</feature>
<accession>A0A1I6PW78</accession>
<dbReference type="PANTHER" id="PTHR11946:SF93">
    <property type="entry name" value="VALINE--TRNA LIGASE, CHLOROPLASTIC_MITOCHONDRIAL 2"/>
    <property type="match status" value="1"/>
</dbReference>
<feature type="region of interest" description="Disordered" evidence="9">
    <location>
        <begin position="734"/>
        <end position="758"/>
    </location>
</feature>
<dbReference type="Proteomes" id="UP000199199">
    <property type="component" value="Unassembled WGS sequence"/>
</dbReference>
<keyword evidence="13" id="KW-1185">Reference proteome</keyword>
<feature type="compositionally biased region" description="Low complexity" evidence="9">
    <location>
        <begin position="734"/>
        <end position="749"/>
    </location>
</feature>
<evidence type="ECO:0000256" key="1">
    <source>
        <dbReference type="ARBA" id="ARBA00022490"/>
    </source>
</evidence>
<dbReference type="SUPFAM" id="SSF52374">
    <property type="entry name" value="Nucleotidylyl transferase"/>
    <property type="match status" value="1"/>
</dbReference>
<sequence>MSAETPNSESGADGERSFEEPDLEGGYEPEAVESRWQRQWVDEDVYAYDGDPKRDPNTVYAIDTPPPTVSGSLHMGHLYGSTLQDFAARFRRMYDGEVLFPFGYDDNGIASERLTEADLDIRHQDFERREFQERCREVCQKYEAEFTEQMQSLGCSIDWNHTYKTIEPRVQRISQLSFIDLYEKGREYRKKAPAIWCPECETAISQVETEDDERHAHFNDIGFELTGENPPREEFVISTTRPELLPACVSVFVHPDDEDNRDLVGETARVPLFGHEVPIIEDDRVDMEKGSGVVMCCTFGDQNDIEWYQAHDLPLRVAIDETATMTDLAGDYEGLSTEEAREAIVEDLDDAGYLRDRREIVHDVGVHERCDTPVEYRVSKQWYVEILDHADEYLEAGEAMEWYPEKMFTRYRHWIEGLEWDWLISRQRDSGIPFPVWYCTDCDHAIIAEKADLPVDPLSDEPPVDSCPECGNDAFEPEEDVFDTWATSSLTPLINAGWDWDEDSESFEMDNPELYPFDLRPQGHDIISFWLFHTIVKCYEHTGEVPFDATLINGHVLDENREKMSKSRGNVVDPDDVLAEYPVDAIRFWAANAAVGDDFPYQEKDLRAGEKLLRKLWNASKLVDTLAPREPDEPAELEAIDRWLLAELDDAIVDLTDYLEEYEFAKARDRLRTFFWNTFCDDYLEIAKTREDNPSTQYALRTAHRTFLELWAPILPHVTEEIWQAIYAGDAAGDADAGSDSGDAGSTAGDDLESIHRRDWPEPRGYDADLAAGETATEVISALRRYKSERQLPLNEELEAVAVYGSISGFENAVRDVMHVADLEVLDEQPEITTEIASIDLDYSTLGPKYGSKVGDIDAGIESGEYEIDDDAGVLRVAGEELEDELFDVSLERTYSGDGEMLETESAVIIVDHDE</sequence>
<comment type="subcellular location">
    <subcellularLocation>
        <location evidence="8">Cytoplasm</location>
    </subcellularLocation>
</comment>
<evidence type="ECO:0000256" key="4">
    <source>
        <dbReference type="ARBA" id="ARBA00022840"/>
    </source>
</evidence>
<dbReference type="Gene3D" id="3.40.50.620">
    <property type="entry name" value="HUPs"/>
    <property type="match status" value="2"/>
</dbReference>
<proteinExistence type="inferred from homology"/>
<dbReference type="Gene3D" id="3.90.740.10">
    <property type="entry name" value="Valyl/Leucyl/Isoleucyl-tRNA synthetase, editing domain"/>
    <property type="match status" value="1"/>
</dbReference>
<dbReference type="InterPro" id="IPR001412">
    <property type="entry name" value="aa-tRNA-synth_I_CS"/>
</dbReference>
<dbReference type="EMBL" id="FOZS01000001">
    <property type="protein sequence ID" value="SFS44453.1"/>
    <property type="molecule type" value="Genomic_DNA"/>
</dbReference>
<dbReference type="GO" id="GO:0002161">
    <property type="term" value="F:aminoacyl-tRNA deacylase activity"/>
    <property type="evidence" value="ECO:0007669"/>
    <property type="project" value="InterPro"/>
</dbReference>
<keyword evidence="6 8" id="KW-0030">Aminoacyl-tRNA synthetase</keyword>
<feature type="domain" description="Methionyl/Valyl/Leucyl/Isoleucyl-tRNA synthetase anticodon-binding" evidence="11">
    <location>
        <begin position="641"/>
        <end position="801"/>
    </location>
</feature>
<dbReference type="NCBIfam" id="NF009687">
    <property type="entry name" value="PRK13208.1"/>
    <property type="match status" value="1"/>
</dbReference>
<feature type="compositionally biased region" description="Acidic residues" evidence="9">
    <location>
        <begin position="20"/>
        <end position="31"/>
    </location>
</feature>
<dbReference type="InterPro" id="IPR014729">
    <property type="entry name" value="Rossmann-like_a/b/a_fold"/>
</dbReference>
<dbReference type="InterPro" id="IPR033705">
    <property type="entry name" value="Anticodon_Ia_Val"/>
</dbReference>
<evidence type="ECO:0000256" key="3">
    <source>
        <dbReference type="ARBA" id="ARBA00022741"/>
    </source>
</evidence>
<dbReference type="GO" id="GO:0004832">
    <property type="term" value="F:valine-tRNA ligase activity"/>
    <property type="evidence" value="ECO:0007669"/>
    <property type="project" value="UniProtKB-UniRule"/>
</dbReference>
<dbReference type="GO" id="GO:0006438">
    <property type="term" value="P:valyl-tRNA aminoacylation"/>
    <property type="evidence" value="ECO:0007669"/>
    <property type="project" value="UniProtKB-UniRule"/>
</dbReference>
<dbReference type="CDD" id="cd07962">
    <property type="entry name" value="Anticodon_Ia_Val"/>
    <property type="match status" value="1"/>
</dbReference>
<dbReference type="Pfam" id="PF08264">
    <property type="entry name" value="Anticodon_1"/>
    <property type="match status" value="1"/>
</dbReference>
<name>A0A1I6PW78_9EURY</name>
<dbReference type="GO" id="GO:0005524">
    <property type="term" value="F:ATP binding"/>
    <property type="evidence" value="ECO:0007669"/>
    <property type="project" value="UniProtKB-UniRule"/>
</dbReference>
<keyword evidence="3 8" id="KW-0547">Nucleotide-binding</keyword>
<feature type="compositionally biased region" description="Polar residues" evidence="9">
    <location>
        <begin position="1"/>
        <end position="10"/>
    </location>
</feature>
<dbReference type="OrthoDB" id="23906at2157"/>
<feature type="short sequence motif" description="'HIGH' region" evidence="8">
    <location>
        <begin position="67"/>
        <end position="77"/>
    </location>
</feature>
<dbReference type="InterPro" id="IPR009008">
    <property type="entry name" value="Val/Leu/Ile-tRNA-synth_edit"/>
</dbReference>
<evidence type="ECO:0000256" key="2">
    <source>
        <dbReference type="ARBA" id="ARBA00022598"/>
    </source>
</evidence>
<evidence type="ECO:0000259" key="11">
    <source>
        <dbReference type="Pfam" id="PF08264"/>
    </source>
</evidence>
<comment type="domain">
    <text evidence="8">ValRS has two distinct active sites: one for aminoacylation and one for editing. The misactivated threonine is translocated from the active site to the editing site.</text>
</comment>
<dbReference type="InterPro" id="IPR013155">
    <property type="entry name" value="M/V/L/I-tRNA-synth_anticd-bd"/>
</dbReference>
<dbReference type="AlphaFoldDB" id="A0A1I6PW78"/>
<dbReference type="RefSeq" id="WP_092901898.1">
    <property type="nucleotide sequence ID" value="NZ_FOZS01000001.1"/>
</dbReference>
<dbReference type="SUPFAM" id="SSF50677">
    <property type="entry name" value="ValRS/IleRS/LeuRS editing domain"/>
    <property type="match status" value="1"/>
</dbReference>
<feature type="binding site" evidence="8">
    <location>
        <position position="566"/>
    </location>
    <ligand>
        <name>ATP</name>
        <dbReference type="ChEBI" id="CHEBI:30616"/>
    </ligand>
</feature>
<evidence type="ECO:0000313" key="12">
    <source>
        <dbReference type="EMBL" id="SFS44453.1"/>
    </source>
</evidence>
<comment type="function">
    <text evidence="8">Catalyzes the attachment of valine to tRNA(Val). As ValRS can inadvertently accommodate and process structurally similar amino acids such as threonine, to avoid such errors, it has a 'posttransfer' editing activity that hydrolyzes mischarged Thr-tRNA(Val) in a tRNA-dependent manner.</text>
</comment>
<dbReference type="InterPro" id="IPR009080">
    <property type="entry name" value="tRNAsynth_Ia_anticodon-bd"/>
</dbReference>
<gene>
    <name evidence="8" type="primary">valS</name>
    <name evidence="12" type="ORF">SAMN04488556_0825</name>
</gene>
<protein>
    <recommendedName>
        <fullName evidence="8">Valine--tRNA ligase</fullName>
        <ecNumber evidence="8">6.1.1.9</ecNumber>
    </recommendedName>
    <alternativeName>
        <fullName evidence="8">Valyl-tRNA synthetase</fullName>
        <shortName evidence="8">ValRS</shortName>
    </alternativeName>
</protein>
<dbReference type="Gene3D" id="1.10.730.10">
    <property type="entry name" value="Isoleucyl-tRNA Synthetase, Domain 1"/>
    <property type="match status" value="1"/>
</dbReference>